<dbReference type="SMART" id="SM00490">
    <property type="entry name" value="HELICc"/>
    <property type="match status" value="1"/>
</dbReference>
<evidence type="ECO:0000256" key="3">
    <source>
        <dbReference type="ARBA" id="ARBA00022801"/>
    </source>
</evidence>
<keyword evidence="2" id="KW-0547">Nucleotide-binding</keyword>
<accession>A0AA85JRG4</accession>
<dbReference type="Gene3D" id="3.40.50.300">
    <property type="entry name" value="P-loop containing nucleotide triphosphate hydrolases"/>
    <property type="match status" value="2"/>
</dbReference>
<dbReference type="InterPro" id="IPR014001">
    <property type="entry name" value="Helicase_ATP-bd"/>
</dbReference>
<dbReference type="WBParaSite" id="TREG1_40540.1">
    <property type="protein sequence ID" value="TREG1_40540.1"/>
    <property type="gene ID" value="TREG1_40540"/>
</dbReference>
<evidence type="ECO:0000256" key="1">
    <source>
        <dbReference type="ARBA" id="ARBA00012552"/>
    </source>
</evidence>
<evidence type="ECO:0000259" key="8">
    <source>
        <dbReference type="PROSITE" id="PS51192"/>
    </source>
</evidence>
<dbReference type="GO" id="GO:0003725">
    <property type="term" value="F:double-stranded RNA binding"/>
    <property type="evidence" value="ECO:0007669"/>
    <property type="project" value="TreeGrafter"/>
</dbReference>
<dbReference type="InterPro" id="IPR001650">
    <property type="entry name" value="Helicase_C-like"/>
</dbReference>
<dbReference type="PANTHER" id="PTHR18934">
    <property type="entry name" value="ATP-DEPENDENT RNA HELICASE"/>
    <property type="match status" value="1"/>
</dbReference>
<keyword evidence="4" id="KW-0347">Helicase</keyword>
<evidence type="ECO:0000256" key="4">
    <source>
        <dbReference type="ARBA" id="ARBA00022806"/>
    </source>
</evidence>
<dbReference type="Pfam" id="PF21010">
    <property type="entry name" value="HA2_C"/>
    <property type="match status" value="1"/>
</dbReference>
<evidence type="ECO:0000256" key="5">
    <source>
        <dbReference type="ARBA" id="ARBA00022840"/>
    </source>
</evidence>
<dbReference type="SMART" id="SM00847">
    <property type="entry name" value="HA2"/>
    <property type="match status" value="1"/>
</dbReference>
<organism evidence="10 11">
    <name type="scientific">Trichobilharzia regenti</name>
    <name type="common">Nasal bird schistosome</name>
    <dbReference type="NCBI Taxonomy" id="157069"/>
    <lineage>
        <taxon>Eukaryota</taxon>
        <taxon>Metazoa</taxon>
        <taxon>Spiralia</taxon>
        <taxon>Lophotrochozoa</taxon>
        <taxon>Platyhelminthes</taxon>
        <taxon>Trematoda</taxon>
        <taxon>Digenea</taxon>
        <taxon>Strigeidida</taxon>
        <taxon>Schistosomatoidea</taxon>
        <taxon>Schistosomatidae</taxon>
        <taxon>Trichobilharzia</taxon>
    </lineage>
</organism>
<proteinExistence type="predicted"/>
<dbReference type="GO" id="GO:0016787">
    <property type="term" value="F:hydrolase activity"/>
    <property type="evidence" value="ECO:0007669"/>
    <property type="project" value="UniProtKB-KW"/>
</dbReference>
<dbReference type="InterPro" id="IPR011545">
    <property type="entry name" value="DEAD/DEAH_box_helicase_dom"/>
</dbReference>
<feature type="region of interest" description="Disordered" evidence="7">
    <location>
        <begin position="813"/>
        <end position="945"/>
    </location>
</feature>
<feature type="compositionally biased region" description="Basic residues" evidence="7">
    <location>
        <begin position="936"/>
        <end position="945"/>
    </location>
</feature>
<evidence type="ECO:0000259" key="9">
    <source>
        <dbReference type="PROSITE" id="PS51194"/>
    </source>
</evidence>
<reference evidence="11" key="2">
    <citation type="submission" date="2023-11" db="UniProtKB">
        <authorList>
            <consortium name="WormBaseParasite"/>
        </authorList>
    </citation>
    <scope>IDENTIFICATION</scope>
</reference>
<feature type="domain" description="Helicase ATP-binding" evidence="8">
    <location>
        <begin position="31"/>
        <end position="230"/>
    </location>
</feature>
<dbReference type="InterPro" id="IPR007502">
    <property type="entry name" value="Helicase-assoc_dom"/>
</dbReference>
<dbReference type="SMART" id="SM00487">
    <property type="entry name" value="DEXDc"/>
    <property type="match status" value="1"/>
</dbReference>
<dbReference type="Pfam" id="PF00271">
    <property type="entry name" value="Helicase_C"/>
    <property type="match status" value="1"/>
</dbReference>
<name>A0AA85JRG4_TRIRE</name>
<protein>
    <recommendedName>
        <fullName evidence="1">RNA helicase</fullName>
        <ecNumber evidence="1">3.6.4.13</ecNumber>
    </recommendedName>
</protein>
<evidence type="ECO:0000256" key="7">
    <source>
        <dbReference type="SAM" id="MobiDB-lite"/>
    </source>
</evidence>
<feature type="compositionally biased region" description="Low complexity" evidence="7">
    <location>
        <begin position="887"/>
        <end position="905"/>
    </location>
</feature>
<dbReference type="SUPFAM" id="SSF52540">
    <property type="entry name" value="P-loop containing nucleoside triphosphate hydrolases"/>
    <property type="match status" value="1"/>
</dbReference>
<dbReference type="GO" id="GO:0003724">
    <property type="term" value="F:RNA helicase activity"/>
    <property type="evidence" value="ECO:0007669"/>
    <property type="project" value="UniProtKB-EC"/>
</dbReference>
<feature type="domain" description="Helicase C-terminal" evidence="9">
    <location>
        <begin position="253"/>
        <end position="443"/>
    </location>
</feature>
<keyword evidence="5" id="KW-0067">ATP-binding</keyword>
<feature type="compositionally biased region" description="Polar residues" evidence="7">
    <location>
        <begin position="906"/>
        <end position="915"/>
    </location>
</feature>
<dbReference type="PROSITE" id="PS51194">
    <property type="entry name" value="HELICASE_CTER"/>
    <property type="match status" value="1"/>
</dbReference>
<keyword evidence="10" id="KW-1185">Reference proteome</keyword>
<dbReference type="PANTHER" id="PTHR18934:SF118">
    <property type="entry name" value="ATP-DEPENDENT RNA HELICASE DHX33"/>
    <property type="match status" value="1"/>
</dbReference>
<feature type="compositionally biased region" description="Polar residues" evidence="7">
    <location>
        <begin position="605"/>
        <end position="623"/>
    </location>
</feature>
<feature type="compositionally biased region" description="Polar residues" evidence="7">
    <location>
        <begin position="923"/>
        <end position="933"/>
    </location>
</feature>
<dbReference type="PROSITE" id="PS51192">
    <property type="entry name" value="HELICASE_ATP_BIND_1"/>
    <property type="match status" value="1"/>
</dbReference>
<evidence type="ECO:0000256" key="6">
    <source>
        <dbReference type="ARBA" id="ARBA00047984"/>
    </source>
</evidence>
<dbReference type="EC" id="3.6.4.13" evidence="1"/>
<dbReference type="GO" id="GO:0005524">
    <property type="term" value="F:ATP binding"/>
    <property type="evidence" value="ECO:0007669"/>
    <property type="project" value="UniProtKB-KW"/>
</dbReference>
<dbReference type="CDD" id="cd18791">
    <property type="entry name" value="SF2_C_RHA"/>
    <property type="match status" value="1"/>
</dbReference>
<dbReference type="Gene3D" id="1.20.120.1080">
    <property type="match status" value="1"/>
</dbReference>
<keyword evidence="3" id="KW-0378">Hydrolase</keyword>
<dbReference type="Pfam" id="PF00270">
    <property type="entry name" value="DEAD"/>
    <property type="match status" value="1"/>
</dbReference>
<dbReference type="Proteomes" id="UP000050795">
    <property type="component" value="Unassembled WGS sequence"/>
</dbReference>
<dbReference type="GO" id="GO:0005730">
    <property type="term" value="C:nucleolus"/>
    <property type="evidence" value="ECO:0007669"/>
    <property type="project" value="UniProtKB-ARBA"/>
</dbReference>
<feature type="compositionally biased region" description="Low complexity" evidence="7">
    <location>
        <begin position="861"/>
        <end position="879"/>
    </location>
</feature>
<comment type="catalytic activity">
    <reaction evidence="6">
        <text>ATP + H2O = ADP + phosphate + H(+)</text>
        <dbReference type="Rhea" id="RHEA:13065"/>
        <dbReference type="ChEBI" id="CHEBI:15377"/>
        <dbReference type="ChEBI" id="CHEBI:15378"/>
        <dbReference type="ChEBI" id="CHEBI:30616"/>
        <dbReference type="ChEBI" id="CHEBI:43474"/>
        <dbReference type="ChEBI" id="CHEBI:456216"/>
        <dbReference type="EC" id="3.6.4.13"/>
    </reaction>
</comment>
<reference evidence="10" key="1">
    <citation type="submission" date="2022-06" db="EMBL/GenBank/DDBJ databases">
        <authorList>
            <person name="Berger JAMES D."/>
            <person name="Berger JAMES D."/>
        </authorList>
    </citation>
    <scope>NUCLEOTIDE SEQUENCE [LARGE SCALE GENOMIC DNA]</scope>
</reference>
<feature type="compositionally biased region" description="Polar residues" evidence="7">
    <location>
        <begin position="813"/>
        <end position="825"/>
    </location>
</feature>
<feature type="region of interest" description="Disordered" evidence="7">
    <location>
        <begin position="603"/>
        <end position="623"/>
    </location>
</feature>
<dbReference type="AlphaFoldDB" id="A0AA85JRG4"/>
<evidence type="ECO:0000313" key="11">
    <source>
        <dbReference type="WBParaSite" id="TREG1_40540.1"/>
    </source>
</evidence>
<sequence>MTGVSKESPSHSDLLRIRQTLPVWKHKDVIVDAIVKNDYCVIVGSTGSGKTTQIPQFLYEKNLTTEGIVAITQPRRVAAISIALRVADELGQGPVGIGPVGYCVRFEDVSSEKSTHLRYMTDGMLLREAILDPDLSRYNFIILDEAHERSLNTDILFGVVLSAAKRRAKLHFSQDSSQYATTFSQPNGVRKSIQKGKKPLPLLKIIVMSATIDPTPFLNFLGSDHTQVVYIEGRLHPIKILNVSQSLTDYVADAASVCIRIHRSNNCPLDRGVLIFLTGEEEIMRCCSLIKQLLQSSNNDQGSTQINSINNNNRLEVFPLFSSLPQIQQMKALNFCDDNARKVIVSTNLAETSITIPGVRYVIDCGRAKIKDWDPKTGFECFRVQWISKSQAWQRSGRAGREAPGVCLRLYTDSEYKNMPLQPRPQILRAPLSGVLLNLVSMNVQNPSQFPWLSSPKPSSVKAGIDLLLRLGAIEANSDMESQSCKSSVQSTSLVDSTKLNNSEHIPYPLSLTVLGRLMSAFPLEPRYSRTLISAAYLGCLIEMLSIISMLYVSPVFYVPVEKRNEFSDVQSRFRHPSGDLVSLLYIYRGFVKAAKDSRSEKLINHNTPTSTNVQSSIQSTPKSKLSKRNSKLQWCRSNLINRARLDTAVRVRAQLKQISHGSGLGGYMHSCGENVEKIVQAFLLSGFQDQVVILSELSKSSKTNFNKTIMHNSQHPVYVHSRSNLTTNSPQELLIHPESQLYLSSLCHPPPCLIFIEAITSSDYNFQCVINGTTDHNNNSNNNNSNDRIFMRHVSIIDQAWLSLTENMPTLLSSHQNNNTQSLGKQEQQPQEQKKNKKKKLSILNCVLHQSKKRCPPPSDTVSSLSSSSTSLLSQSTSDYPECKLNNNNNSSSSINNNNNGNNNKHVNVNTTIPNGHPGLNCSPNPLTSLNSLTRKQKKRLARRRKLSLNRQLVNNSV</sequence>
<dbReference type="GO" id="GO:0045943">
    <property type="term" value="P:positive regulation of transcription by RNA polymerase I"/>
    <property type="evidence" value="ECO:0007669"/>
    <property type="project" value="TreeGrafter"/>
</dbReference>
<evidence type="ECO:0000256" key="2">
    <source>
        <dbReference type="ARBA" id="ARBA00022741"/>
    </source>
</evidence>
<evidence type="ECO:0000313" key="10">
    <source>
        <dbReference type="Proteomes" id="UP000050795"/>
    </source>
</evidence>
<dbReference type="InterPro" id="IPR027417">
    <property type="entry name" value="P-loop_NTPase"/>
</dbReference>